<dbReference type="Gene3D" id="2.30.310.10">
    <property type="entry name" value="ibrinogen binding protein from staphylococcus aureus domain"/>
    <property type="match status" value="1"/>
</dbReference>
<dbReference type="Pfam" id="PF05670">
    <property type="entry name" value="NFACT-R_1"/>
    <property type="match status" value="1"/>
</dbReference>
<dbReference type="EMBL" id="JADCKB010000003">
    <property type="protein sequence ID" value="MBE5039293.1"/>
    <property type="molecule type" value="Genomic_DNA"/>
</dbReference>
<evidence type="ECO:0000256" key="4">
    <source>
        <dbReference type="ARBA" id="ARBA00022917"/>
    </source>
</evidence>
<evidence type="ECO:0000256" key="1">
    <source>
        <dbReference type="ARBA" id="ARBA00022555"/>
    </source>
</evidence>
<dbReference type="GO" id="GO:0000049">
    <property type="term" value="F:tRNA binding"/>
    <property type="evidence" value="ECO:0007669"/>
    <property type="project" value="UniProtKB-UniRule"/>
</dbReference>
<evidence type="ECO:0000259" key="6">
    <source>
        <dbReference type="Pfam" id="PF05670"/>
    </source>
</evidence>
<dbReference type="Pfam" id="PF05833">
    <property type="entry name" value="NFACT_N"/>
    <property type="match status" value="1"/>
</dbReference>
<proteinExistence type="inferred from homology"/>
<gene>
    <name evidence="5" type="primary">rqcH</name>
    <name evidence="7" type="ORF">INF28_02270</name>
</gene>
<dbReference type="InterPro" id="IPR008532">
    <property type="entry name" value="NFACT_RNA-bd"/>
</dbReference>
<reference evidence="7" key="1">
    <citation type="submission" date="2020-10" db="EMBL/GenBank/DDBJ databases">
        <title>ChiBAC.</title>
        <authorList>
            <person name="Zenner C."/>
            <person name="Hitch T.C.A."/>
            <person name="Clavel T."/>
        </authorList>
    </citation>
    <scope>NUCLEOTIDE SEQUENCE</scope>
    <source>
        <strain evidence="7">DSM 107454</strain>
    </source>
</reference>
<dbReference type="PANTHER" id="PTHR15239">
    <property type="entry name" value="NUCLEAR EXPORT MEDIATOR FACTOR NEMF"/>
    <property type="match status" value="1"/>
</dbReference>
<keyword evidence="3 5" id="KW-0694">RNA-binding</keyword>
<feature type="domain" description="NFACT RNA-binding" evidence="6">
    <location>
        <begin position="465"/>
        <end position="557"/>
    </location>
</feature>
<comment type="similarity">
    <text evidence="5">Belongs to the NEMF family.</text>
</comment>
<evidence type="ECO:0000256" key="3">
    <source>
        <dbReference type="ARBA" id="ARBA00022884"/>
    </source>
</evidence>
<dbReference type="GO" id="GO:0072344">
    <property type="term" value="P:rescue of stalled ribosome"/>
    <property type="evidence" value="ECO:0007669"/>
    <property type="project" value="UniProtKB-UniRule"/>
</dbReference>
<keyword evidence="1 5" id="KW-0820">tRNA-binding</keyword>
<evidence type="ECO:0000256" key="5">
    <source>
        <dbReference type="HAMAP-Rule" id="MF_00844"/>
    </source>
</evidence>
<dbReference type="GO" id="GO:1990112">
    <property type="term" value="C:RQC complex"/>
    <property type="evidence" value="ECO:0007669"/>
    <property type="project" value="TreeGrafter"/>
</dbReference>
<dbReference type="Gene3D" id="1.10.8.50">
    <property type="match status" value="1"/>
</dbReference>
<dbReference type="HAMAP" id="MF_00844_B">
    <property type="entry name" value="RqcH_B"/>
    <property type="match status" value="1"/>
</dbReference>
<protein>
    <recommendedName>
        <fullName evidence="5">Rqc2 homolog RqcH</fullName>
        <shortName evidence="5">RqcH</shortName>
    </recommendedName>
</protein>
<dbReference type="RefSeq" id="WP_226391858.1">
    <property type="nucleotide sequence ID" value="NZ_JADCKB010000003.1"/>
</dbReference>
<evidence type="ECO:0000256" key="2">
    <source>
        <dbReference type="ARBA" id="ARBA00022730"/>
    </source>
</evidence>
<dbReference type="FunFam" id="2.30.310.10:FF:000004">
    <property type="entry name" value="Fibronectin-binding protein A"/>
    <property type="match status" value="1"/>
</dbReference>
<keyword evidence="8" id="KW-1185">Reference proteome</keyword>
<dbReference type="AlphaFoldDB" id="A0A9D5M0N3"/>
<dbReference type="PANTHER" id="PTHR15239:SF6">
    <property type="entry name" value="RIBOSOME QUALITY CONTROL COMPLEX SUBUNIT NEMF"/>
    <property type="match status" value="1"/>
</dbReference>
<dbReference type="InterPro" id="IPR043682">
    <property type="entry name" value="RqcH_bacterial"/>
</dbReference>
<dbReference type="GO" id="GO:0043023">
    <property type="term" value="F:ribosomal large subunit binding"/>
    <property type="evidence" value="ECO:0007669"/>
    <property type="project" value="UniProtKB-UniRule"/>
</dbReference>
<keyword evidence="5" id="KW-0175">Coiled coil</keyword>
<name>A0A9D5M0N3_9FIRM</name>
<sequence>MSYDGMVTHCIVSELKQTILNGKIDKIYQPEPDEIIFLIRTYQGNYRLLLSASASHARVHLTEVNRENPMVPPMLCMLMRKHLQGNKIIRITQQDFDRVIRIDTEGRNELGDICEKSIITEIMGRHSNVILLDENQRILDSAKHVDFTVSTVRQILPGLIYQSPPAQDKLCPDRYSMLDLLRILDNSPEDTLLDKFLLSSFMGMSPLVAREIVCRFSGSTKMTRNEVDTAAFITFTDSFLKDICAEKYEPTLVISDTDKKPSAFSCVRLTQYEGTGTLKAMHSMSQVIDNYYEKRAQREHMNQRANTLLKLVNNNIDRCEKKLAIHRENLEQAKNRDKYKIYGDLITANLYRMKPGMKELEAENYYAEVPEIIIIPLKENISPAQNAQRYYKRYTKEKMTEKYALEQIADAEKELYYLESVLTALKNADTPAELNEIKDELADSGYIPKIKTKGKNQQKKSAPLRFLSSDGFEILVGRNNRQNDELTIRMAYSTDLWFHTKTIPGSHTIIRTRGGEPVPDQTILEAAQLAAYYSKAKNSSKVPVDYTTVKNVRKPNGARPGMVIYDHYNTLYVTPQLLPSSESNTIK</sequence>
<organism evidence="7 8">
    <name type="scientific">Ructibacterium gallinarum</name>
    <dbReference type="NCBI Taxonomy" id="2779355"/>
    <lineage>
        <taxon>Bacteria</taxon>
        <taxon>Bacillati</taxon>
        <taxon>Bacillota</taxon>
        <taxon>Clostridia</taxon>
        <taxon>Eubacteriales</taxon>
        <taxon>Oscillospiraceae</taxon>
        <taxon>Ructibacterium</taxon>
    </lineage>
</organism>
<accession>A0A9D5M0N3</accession>
<evidence type="ECO:0000313" key="7">
    <source>
        <dbReference type="EMBL" id="MBE5039293.1"/>
    </source>
</evidence>
<dbReference type="InterPro" id="IPR051608">
    <property type="entry name" value="RQC_Subunit_NEMF"/>
</dbReference>
<evidence type="ECO:0000313" key="8">
    <source>
        <dbReference type="Proteomes" id="UP000806542"/>
    </source>
</evidence>
<comment type="function">
    <text evidence="5">Key component of the ribosome quality control system (RQC), a ribosome-associated complex that mediates the extraction of incompletely synthesized nascent chains from stalled ribosomes and their subsequent degradation. RqcH recruits Ala-charged tRNA, and with RqcP directs the elongation of stalled nascent chains on 50S ribosomal subunits, leading to non-templated C-terminal alanine extensions (Ala tail). The Ala tail promotes nascent chain degradation. May add between 1 and at least 8 Ala residues. Binds to stalled 50S ribosomal subunits.</text>
</comment>
<comment type="subunit">
    <text evidence="5">Associates with stalled 50S ribosomal subunits. Binds to RqcP.</text>
</comment>
<keyword evidence="2 5" id="KW-0699">rRNA-binding</keyword>
<dbReference type="Proteomes" id="UP000806542">
    <property type="component" value="Unassembled WGS sequence"/>
</dbReference>
<keyword evidence="4 5" id="KW-0648">Protein biosynthesis</keyword>
<comment type="caution">
    <text evidence="7">The sequence shown here is derived from an EMBL/GenBank/DDBJ whole genome shotgun (WGS) entry which is preliminary data.</text>
</comment>
<dbReference type="GO" id="GO:0019843">
    <property type="term" value="F:rRNA binding"/>
    <property type="evidence" value="ECO:0007669"/>
    <property type="project" value="UniProtKB-UniRule"/>
</dbReference>
<feature type="coiled-coil region" evidence="5">
    <location>
        <begin position="302"/>
        <end position="336"/>
    </location>
</feature>